<protein>
    <submittedName>
        <fullName evidence="4">Uncharacterized protein</fullName>
    </submittedName>
</protein>
<feature type="non-terminal residue" evidence="4">
    <location>
        <position position="1"/>
    </location>
</feature>
<evidence type="ECO:0000256" key="3">
    <source>
        <dbReference type="ARBA" id="ARBA00022840"/>
    </source>
</evidence>
<dbReference type="OrthoDB" id="548867at2759"/>
<reference evidence="4 5" key="1">
    <citation type="submission" date="2017-06" db="EMBL/GenBank/DDBJ databases">
        <title>A platform for efficient transgenesis in Macrostomum lignano, a flatworm model organism for stem cell research.</title>
        <authorList>
            <person name="Berezikov E."/>
        </authorList>
    </citation>
    <scope>NUCLEOTIDE SEQUENCE [LARGE SCALE GENOMIC DNA]</scope>
    <source>
        <strain evidence="4">DV1</strain>
        <tissue evidence="4">Whole organism</tissue>
    </source>
</reference>
<dbReference type="AlphaFoldDB" id="A0A267GK43"/>
<dbReference type="SUPFAM" id="SSF52540">
    <property type="entry name" value="P-loop containing nucleoside triphosphate hydrolases"/>
    <property type="match status" value="1"/>
</dbReference>
<accession>A0A267GK43</accession>
<dbReference type="Gene3D" id="3.40.50.300">
    <property type="entry name" value="P-loop containing nucleotide triphosphate hydrolases"/>
    <property type="match status" value="1"/>
</dbReference>
<dbReference type="NCBIfam" id="NF040713">
    <property type="entry name" value="ZapE"/>
    <property type="match status" value="1"/>
</dbReference>
<dbReference type="STRING" id="282301.A0A267GK43"/>
<proteinExistence type="inferred from homology"/>
<evidence type="ECO:0000256" key="2">
    <source>
        <dbReference type="ARBA" id="ARBA00022741"/>
    </source>
</evidence>
<dbReference type="GO" id="GO:0016887">
    <property type="term" value="F:ATP hydrolysis activity"/>
    <property type="evidence" value="ECO:0007669"/>
    <property type="project" value="InterPro"/>
</dbReference>
<dbReference type="Pfam" id="PF03969">
    <property type="entry name" value="AFG1_ATPase"/>
    <property type="match status" value="1"/>
</dbReference>
<gene>
    <name evidence="4" type="ORF">BOX15_Mlig001086g4</name>
</gene>
<keyword evidence="5" id="KW-1185">Reference proteome</keyword>
<dbReference type="InterPro" id="IPR027417">
    <property type="entry name" value="P-loop_NTPase"/>
</dbReference>
<dbReference type="Proteomes" id="UP000215902">
    <property type="component" value="Unassembled WGS sequence"/>
</dbReference>
<evidence type="ECO:0000256" key="1">
    <source>
        <dbReference type="ARBA" id="ARBA00010322"/>
    </source>
</evidence>
<sequence>LQTTRNIFASRIAMPGLIGHICRRSRVCNTAFIRFCSSTTASNESAPTAVYASLVAKGHLRQDSHQLMVLEQLDRLHAELLTGGHLLTAPSAAASSAAAGSAGLMSRLMQRWTAKSAPQPSLAGPRGLYIYGGVGGGKSMLMDLFFNCCSGSGGEPSSAVLAKRRLHFHAFMTEVHQMIHRFKQADKSVKGAYDPIGPVAADIASRTRLLCLDEFQVTDIADAMILKRLFTVLFASGLVLVASSNRAPDDLYKNGLQRVNFLPFIPILKRHCGIVELGSGVDYRRLARDKDAAAGSSGSMRTYFLSGDADSSVAMETLWKRLCSAEAGPAGPTRLRVFGRDVSFDKCKGGLLWASFDQLCCQPLAAADYVAVCQRFHCLFLHGVPVLSLQNRSAMRRFITLIDTIYDNRCRLVISAAEPPESLFQPGDSLDEAELHRMRVLRDDLGVSQHGPNAESAGATIFTGEEEVFAHERTVSRLTEMMSAQYWSVSARDAII</sequence>
<dbReference type="PANTHER" id="PTHR12169">
    <property type="entry name" value="ATPASE N2B"/>
    <property type="match status" value="1"/>
</dbReference>
<dbReference type="PANTHER" id="PTHR12169:SF6">
    <property type="entry name" value="AFG1-LIKE ATPASE"/>
    <property type="match status" value="1"/>
</dbReference>
<evidence type="ECO:0000313" key="4">
    <source>
        <dbReference type="EMBL" id="PAA86405.1"/>
    </source>
</evidence>
<comment type="caution">
    <text evidence="4">The sequence shown here is derived from an EMBL/GenBank/DDBJ whole genome shotgun (WGS) entry which is preliminary data.</text>
</comment>
<keyword evidence="2" id="KW-0547">Nucleotide-binding</keyword>
<organism evidence="4 5">
    <name type="scientific">Macrostomum lignano</name>
    <dbReference type="NCBI Taxonomy" id="282301"/>
    <lineage>
        <taxon>Eukaryota</taxon>
        <taxon>Metazoa</taxon>
        <taxon>Spiralia</taxon>
        <taxon>Lophotrochozoa</taxon>
        <taxon>Platyhelminthes</taxon>
        <taxon>Rhabditophora</taxon>
        <taxon>Macrostomorpha</taxon>
        <taxon>Macrostomida</taxon>
        <taxon>Macrostomidae</taxon>
        <taxon>Macrostomum</taxon>
    </lineage>
</organism>
<evidence type="ECO:0000313" key="5">
    <source>
        <dbReference type="Proteomes" id="UP000215902"/>
    </source>
</evidence>
<dbReference type="GO" id="GO:0005739">
    <property type="term" value="C:mitochondrion"/>
    <property type="evidence" value="ECO:0007669"/>
    <property type="project" value="TreeGrafter"/>
</dbReference>
<keyword evidence="3" id="KW-0067">ATP-binding</keyword>
<dbReference type="InterPro" id="IPR005654">
    <property type="entry name" value="ATPase_AFG1-like"/>
</dbReference>
<comment type="similarity">
    <text evidence="1">Belongs to the AFG1 ATPase family.</text>
</comment>
<dbReference type="EMBL" id="NIVC01000282">
    <property type="protein sequence ID" value="PAA86405.1"/>
    <property type="molecule type" value="Genomic_DNA"/>
</dbReference>
<dbReference type="GO" id="GO:0005524">
    <property type="term" value="F:ATP binding"/>
    <property type="evidence" value="ECO:0007669"/>
    <property type="project" value="UniProtKB-KW"/>
</dbReference>
<name>A0A267GK43_9PLAT</name>